<dbReference type="InterPro" id="IPR000014">
    <property type="entry name" value="PAS"/>
</dbReference>
<dbReference type="InterPro" id="IPR005467">
    <property type="entry name" value="His_kinase_dom"/>
</dbReference>
<evidence type="ECO:0000256" key="6">
    <source>
        <dbReference type="ARBA" id="ARBA00022741"/>
    </source>
</evidence>
<dbReference type="Pfam" id="PF00989">
    <property type="entry name" value="PAS"/>
    <property type="match status" value="1"/>
</dbReference>
<evidence type="ECO:0000256" key="3">
    <source>
        <dbReference type="ARBA" id="ARBA00012438"/>
    </source>
</evidence>
<keyword evidence="8" id="KW-0067">ATP-binding</keyword>
<dbReference type="CDD" id="cd06225">
    <property type="entry name" value="HAMP"/>
    <property type="match status" value="1"/>
</dbReference>
<feature type="transmembrane region" description="Helical" evidence="11">
    <location>
        <begin position="46"/>
        <end position="65"/>
    </location>
</feature>
<dbReference type="SMART" id="SM00387">
    <property type="entry name" value="HATPase_c"/>
    <property type="match status" value="1"/>
</dbReference>
<dbReference type="CDD" id="cd00130">
    <property type="entry name" value="PAS"/>
    <property type="match status" value="1"/>
</dbReference>
<dbReference type="SMART" id="SM00388">
    <property type="entry name" value="HisKA"/>
    <property type="match status" value="1"/>
</dbReference>
<dbReference type="Proteomes" id="UP000626786">
    <property type="component" value="Unassembled WGS sequence"/>
</dbReference>
<dbReference type="PROSITE" id="PS50112">
    <property type="entry name" value="PAS"/>
    <property type="match status" value="1"/>
</dbReference>
<proteinExistence type="predicted"/>
<dbReference type="SUPFAM" id="SSF55785">
    <property type="entry name" value="PYP-like sensor domain (PAS domain)"/>
    <property type="match status" value="1"/>
</dbReference>
<evidence type="ECO:0000313" key="14">
    <source>
        <dbReference type="EMBL" id="MBD7984271.1"/>
    </source>
</evidence>
<evidence type="ECO:0000256" key="9">
    <source>
        <dbReference type="ARBA" id="ARBA00023012"/>
    </source>
</evidence>
<dbReference type="Gene3D" id="1.10.287.130">
    <property type="match status" value="1"/>
</dbReference>
<gene>
    <name evidence="14" type="ORF">H9649_06750</name>
</gene>
<dbReference type="PANTHER" id="PTHR45453">
    <property type="entry name" value="PHOSPHATE REGULON SENSOR PROTEIN PHOR"/>
    <property type="match status" value="1"/>
</dbReference>
<evidence type="ECO:0000256" key="10">
    <source>
        <dbReference type="ARBA" id="ARBA00023136"/>
    </source>
</evidence>
<dbReference type="CDD" id="cd00082">
    <property type="entry name" value="HisKA"/>
    <property type="match status" value="1"/>
</dbReference>
<dbReference type="InterPro" id="IPR036097">
    <property type="entry name" value="HisK_dim/P_sf"/>
</dbReference>
<dbReference type="RefSeq" id="WP_191693973.1">
    <property type="nucleotide sequence ID" value="NZ_JACSQN010000005.1"/>
</dbReference>
<dbReference type="PRINTS" id="PR00344">
    <property type="entry name" value="BCTRLSENSOR"/>
</dbReference>
<dbReference type="InterPro" id="IPR003594">
    <property type="entry name" value="HATPase_dom"/>
</dbReference>
<dbReference type="Gene3D" id="3.30.450.20">
    <property type="entry name" value="PAS domain"/>
    <property type="match status" value="1"/>
</dbReference>
<dbReference type="Gene3D" id="3.30.565.10">
    <property type="entry name" value="Histidine kinase-like ATPase, C-terminal domain"/>
    <property type="match status" value="1"/>
</dbReference>
<evidence type="ECO:0000259" key="13">
    <source>
        <dbReference type="PROSITE" id="PS50112"/>
    </source>
</evidence>
<dbReference type="NCBIfam" id="NF046044">
    <property type="entry name" value="PnpS"/>
    <property type="match status" value="1"/>
</dbReference>
<dbReference type="InterPro" id="IPR004358">
    <property type="entry name" value="Sig_transdc_His_kin-like_C"/>
</dbReference>
<evidence type="ECO:0000256" key="11">
    <source>
        <dbReference type="SAM" id="Phobius"/>
    </source>
</evidence>
<dbReference type="Pfam" id="PF00512">
    <property type="entry name" value="HisKA"/>
    <property type="match status" value="1"/>
</dbReference>
<keyword evidence="5" id="KW-0808">Transferase</keyword>
<evidence type="ECO:0000256" key="4">
    <source>
        <dbReference type="ARBA" id="ARBA00022553"/>
    </source>
</evidence>
<keyword evidence="4" id="KW-0597">Phosphoprotein</keyword>
<dbReference type="InterPro" id="IPR050351">
    <property type="entry name" value="BphY/WalK/GraS-like"/>
</dbReference>
<evidence type="ECO:0000256" key="8">
    <source>
        <dbReference type="ARBA" id="ARBA00022840"/>
    </source>
</evidence>
<organism evidence="14 15">
    <name type="scientific">Sporosarcina quadrami</name>
    <dbReference type="NCBI Taxonomy" id="2762234"/>
    <lineage>
        <taxon>Bacteria</taxon>
        <taxon>Bacillati</taxon>
        <taxon>Bacillota</taxon>
        <taxon>Bacilli</taxon>
        <taxon>Bacillales</taxon>
        <taxon>Caryophanaceae</taxon>
        <taxon>Sporosarcina</taxon>
    </lineage>
</organism>
<evidence type="ECO:0000256" key="1">
    <source>
        <dbReference type="ARBA" id="ARBA00000085"/>
    </source>
</evidence>
<dbReference type="PANTHER" id="PTHR45453:SF1">
    <property type="entry name" value="PHOSPHATE REGULON SENSOR PROTEIN PHOR"/>
    <property type="match status" value="1"/>
</dbReference>
<keyword evidence="9" id="KW-0902">Two-component regulatory system</keyword>
<evidence type="ECO:0000313" key="15">
    <source>
        <dbReference type="Proteomes" id="UP000626786"/>
    </source>
</evidence>
<keyword evidence="6" id="KW-0547">Nucleotide-binding</keyword>
<dbReference type="PROSITE" id="PS50109">
    <property type="entry name" value="HIS_KIN"/>
    <property type="match status" value="1"/>
</dbReference>
<evidence type="ECO:0000259" key="12">
    <source>
        <dbReference type="PROSITE" id="PS50109"/>
    </source>
</evidence>
<keyword evidence="15" id="KW-1185">Reference proteome</keyword>
<evidence type="ECO:0000256" key="5">
    <source>
        <dbReference type="ARBA" id="ARBA00022679"/>
    </source>
</evidence>
<keyword evidence="11" id="KW-1133">Transmembrane helix</keyword>
<evidence type="ECO:0000256" key="2">
    <source>
        <dbReference type="ARBA" id="ARBA00004370"/>
    </source>
</evidence>
<dbReference type="InterPro" id="IPR036890">
    <property type="entry name" value="HATPase_C_sf"/>
</dbReference>
<dbReference type="SMART" id="SM00091">
    <property type="entry name" value="PAS"/>
    <property type="match status" value="1"/>
</dbReference>
<dbReference type="InterPro" id="IPR035965">
    <property type="entry name" value="PAS-like_dom_sf"/>
</dbReference>
<keyword evidence="11" id="KW-0812">Transmembrane</keyword>
<dbReference type="NCBIfam" id="TIGR00229">
    <property type="entry name" value="sensory_box"/>
    <property type="match status" value="1"/>
</dbReference>
<dbReference type="EC" id="2.7.13.3" evidence="3"/>
<name>A0ABR8U8B3_9BACL</name>
<feature type="domain" description="PAS" evidence="13">
    <location>
        <begin position="126"/>
        <end position="187"/>
    </location>
</feature>
<dbReference type="SUPFAM" id="SSF55874">
    <property type="entry name" value="ATPase domain of HSP90 chaperone/DNA topoisomerase II/histidine kinase"/>
    <property type="match status" value="1"/>
</dbReference>
<comment type="caution">
    <text evidence="14">The sequence shown here is derived from an EMBL/GenBank/DDBJ whole genome shotgun (WGS) entry which is preliminary data.</text>
</comment>
<comment type="catalytic activity">
    <reaction evidence="1">
        <text>ATP + protein L-histidine = ADP + protein N-phospho-L-histidine.</text>
        <dbReference type="EC" id="2.7.13.3"/>
    </reaction>
</comment>
<protein>
    <recommendedName>
        <fullName evidence="3">histidine kinase</fullName>
        <ecNumber evidence="3">2.7.13.3</ecNumber>
    </recommendedName>
</protein>
<dbReference type="InterPro" id="IPR013767">
    <property type="entry name" value="PAS_fold"/>
</dbReference>
<dbReference type="Gene3D" id="6.10.340.10">
    <property type="match status" value="1"/>
</dbReference>
<dbReference type="EMBL" id="JACSQN010000005">
    <property type="protein sequence ID" value="MBD7984271.1"/>
    <property type="molecule type" value="Genomic_DNA"/>
</dbReference>
<evidence type="ECO:0000256" key="7">
    <source>
        <dbReference type="ARBA" id="ARBA00022777"/>
    </source>
</evidence>
<dbReference type="InterPro" id="IPR003661">
    <property type="entry name" value="HisK_dim/P_dom"/>
</dbReference>
<feature type="domain" description="Histidine kinase" evidence="12">
    <location>
        <begin position="247"/>
        <end position="464"/>
    </location>
</feature>
<dbReference type="SUPFAM" id="SSF47384">
    <property type="entry name" value="Homodimeric domain of signal transducing histidine kinase"/>
    <property type="match status" value="1"/>
</dbReference>
<sequence>MKSLYTRLSIAFATILAILLAGLGIVLGQFFHLIDVEITGQIQLKYWYFLSFILTVAFLLTLFIGTRVIRQYTNPIDQVTYTAQMIANGDNLARTPIDDRYSNDLGVAVNQIARNLQEISILRAMEKERLKTLIESMGSGLLMFGREGSVNLVNGVFENTFSFRREEIIGKTFKEVGLPEGIERLIEDVFLTEQVHECQIQINESYVSVYGAPVIGRHGNWLGIIVVFHDITKLIRLEKVRKDFVANVSHELRTPITSIKGFTETLLDGAMSDELILKDFLTIIQKESDRLHLLVDDLLELSGIEQEGFDLNIRKVSLSSIIEDAKKIVSGAVEKKKMRIISEVDETAMILADSDRLIQVMVNVLTNAVNYSKEETTVRVGVSATMEGTTIVVEDEGIGIDKAELPRLFERFYRVDRARSRDSGGTGLGLAIVKHLIEAHGGTVKVESEKDIGTKFTFFFPERKM</sequence>
<keyword evidence="7" id="KW-0418">Kinase</keyword>
<accession>A0ABR8U8B3</accession>
<keyword evidence="10 11" id="KW-0472">Membrane</keyword>
<comment type="subcellular location">
    <subcellularLocation>
        <location evidence="2">Membrane</location>
    </subcellularLocation>
</comment>
<feature type="transmembrane region" description="Helical" evidence="11">
    <location>
        <begin position="12"/>
        <end position="34"/>
    </location>
</feature>
<reference evidence="14 15" key="1">
    <citation type="submission" date="2020-08" db="EMBL/GenBank/DDBJ databases">
        <title>A Genomic Blueprint of the Chicken Gut Microbiome.</title>
        <authorList>
            <person name="Gilroy R."/>
            <person name="Ravi A."/>
            <person name="Getino M."/>
            <person name="Pursley I."/>
            <person name="Horton D.L."/>
            <person name="Alikhan N.-F."/>
            <person name="Baker D."/>
            <person name="Gharbi K."/>
            <person name="Hall N."/>
            <person name="Watson M."/>
            <person name="Adriaenssens E.M."/>
            <person name="Foster-Nyarko E."/>
            <person name="Jarju S."/>
            <person name="Secka A."/>
            <person name="Antonio M."/>
            <person name="Oren A."/>
            <person name="Chaudhuri R."/>
            <person name="La Ragione R.M."/>
            <person name="Hildebrand F."/>
            <person name="Pallen M.J."/>
        </authorList>
    </citation>
    <scope>NUCLEOTIDE SEQUENCE [LARGE SCALE GENOMIC DNA]</scope>
    <source>
        <strain evidence="14 15">Sa2YVA2</strain>
    </source>
</reference>
<dbReference type="Pfam" id="PF02518">
    <property type="entry name" value="HATPase_c"/>
    <property type="match status" value="1"/>
</dbReference>
<dbReference type="CDD" id="cd00075">
    <property type="entry name" value="HATPase"/>
    <property type="match status" value="1"/>
</dbReference>